<name>A0A3N2PXW8_SODAK</name>
<evidence type="ECO:0000256" key="1">
    <source>
        <dbReference type="SAM" id="Phobius"/>
    </source>
</evidence>
<keyword evidence="1" id="KW-1133">Transmembrane helix</keyword>
<gene>
    <name evidence="3" type="ORF">SODALDRAFT_310623</name>
</gene>
<dbReference type="Pfam" id="PF00501">
    <property type="entry name" value="AMP-binding"/>
    <property type="match status" value="1"/>
</dbReference>
<evidence type="ECO:0000313" key="4">
    <source>
        <dbReference type="Proteomes" id="UP000272025"/>
    </source>
</evidence>
<feature type="domain" description="AMP-dependent synthetase/ligase" evidence="2">
    <location>
        <begin position="309"/>
        <end position="546"/>
    </location>
</feature>
<reference evidence="3 4" key="1">
    <citation type="journal article" date="2018" name="Mol. Ecol.">
        <title>The obligate alkalophilic soda-lake fungus Sodiomyces alkalinus has shifted to a protein diet.</title>
        <authorList>
            <person name="Grum-Grzhimaylo A.A."/>
            <person name="Falkoski D.L."/>
            <person name="van den Heuvel J."/>
            <person name="Valero-Jimenez C.A."/>
            <person name="Min B."/>
            <person name="Choi I.G."/>
            <person name="Lipzen A."/>
            <person name="Daum C.G."/>
            <person name="Aanen D.K."/>
            <person name="Tsang A."/>
            <person name="Henrissat B."/>
            <person name="Bilanenko E.N."/>
            <person name="de Vries R.P."/>
            <person name="van Kan J.A.L."/>
            <person name="Grigoriev I.V."/>
            <person name="Debets A.J.M."/>
        </authorList>
    </citation>
    <scope>NUCLEOTIDE SEQUENCE [LARGE SCALE GENOMIC DNA]</scope>
    <source>
        <strain evidence="3 4">F11</strain>
    </source>
</reference>
<dbReference type="PANTHER" id="PTHR43272">
    <property type="entry name" value="LONG-CHAIN-FATTY-ACID--COA LIGASE"/>
    <property type="match status" value="1"/>
</dbReference>
<dbReference type="GeneID" id="39577621"/>
<evidence type="ECO:0000313" key="3">
    <source>
        <dbReference type="EMBL" id="ROT39256.1"/>
    </source>
</evidence>
<dbReference type="EMBL" id="ML119054">
    <property type="protein sequence ID" value="ROT39256.1"/>
    <property type="molecule type" value="Genomic_DNA"/>
</dbReference>
<dbReference type="RefSeq" id="XP_028467062.1">
    <property type="nucleotide sequence ID" value="XM_028609143.1"/>
</dbReference>
<dbReference type="InterPro" id="IPR000873">
    <property type="entry name" value="AMP-dep_synth/lig_dom"/>
</dbReference>
<dbReference type="GO" id="GO:0004467">
    <property type="term" value="F:long-chain fatty acid-CoA ligase activity"/>
    <property type="evidence" value="ECO:0007669"/>
    <property type="project" value="TreeGrafter"/>
</dbReference>
<dbReference type="PANTHER" id="PTHR43272:SF11">
    <property type="entry name" value="AMP-DEPENDENT SYNTHETASE_LIGASE DOMAIN-CONTAINING PROTEIN"/>
    <property type="match status" value="1"/>
</dbReference>
<organism evidence="3 4">
    <name type="scientific">Sodiomyces alkalinus (strain CBS 110278 / VKM F-3762 / F11)</name>
    <name type="common">Alkaliphilic filamentous fungus</name>
    <dbReference type="NCBI Taxonomy" id="1314773"/>
    <lineage>
        <taxon>Eukaryota</taxon>
        <taxon>Fungi</taxon>
        <taxon>Dikarya</taxon>
        <taxon>Ascomycota</taxon>
        <taxon>Pezizomycotina</taxon>
        <taxon>Sordariomycetes</taxon>
        <taxon>Hypocreomycetidae</taxon>
        <taxon>Glomerellales</taxon>
        <taxon>Plectosphaerellaceae</taxon>
        <taxon>Sodiomyces</taxon>
    </lineage>
</organism>
<accession>A0A3N2PXW8</accession>
<feature type="transmembrane region" description="Helical" evidence="1">
    <location>
        <begin position="20"/>
        <end position="42"/>
    </location>
</feature>
<keyword evidence="1" id="KW-0812">Transmembrane</keyword>
<dbReference type="Gene3D" id="3.40.50.12780">
    <property type="entry name" value="N-terminal domain of ligase-like"/>
    <property type="match status" value="1"/>
</dbReference>
<dbReference type="Proteomes" id="UP000272025">
    <property type="component" value="Unassembled WGS sequence"/>
</dbReference>
<dbReference type="OrthoDB" id="4138492at2759"/>
<proteinExistence type="predicted"/>
<keyword evidence="4" id="KW-1185">Reference proteome</keyword>
<dbReference type="GO" id="GO:0005783">
    <property type="term" value="C:endoplasmic reticulum"/>
    <property type="evidence" value="ECO:0007669"/>
    <property type="project" value="TreeGrafter"/>
</dbReference>
<protein>
    <recommendedName>
        <fullName evidence="2">AMP-dependent synthetase/ligase domain-containing protein</fullName>
    </recommendedName>
</protein>
<dbReference type="GO" id="GO:0016020">
    <property type="term" value="C:membrane"/>
    <property type="evidence" value="ECO:0007669"/>
    <property type="project" value="TreeGrafter"/>
</dbReference>
<dbReference type="STRING" id="1314773.A0A3N2PXW8"/>
<dbReference type="SUPFAM" id="SSF56801">
    <property type="entry name" value="Acetyl-CoA synthetase-like"/>
    <property type="match status" value="1"/>
</dbReference>
<evidence type="ECO:0000259" key="2">
    <source>
        <dbReference type="Pfam" id="PF00501"/>
    </source>
</evidence>
<dbReference type="AlphaFoldDB" id="A0A3N2PXW8"/>
<keyword evidence="1" id="KW-0472">Membrane</keyword>
<dbReference type="InterPro" id="IPR042099">
    <property type="entry name" value="ANL_N_sf"/>
</dbReference>
<sequence length="568" mass="60891">MGVFDNLMLGLDQGLSEFFAQWNAYSTALVTLLVLVISYRLVTHKEPDVHPLLLARQAQSSPVRQEGESPVYRAHGVPHGMALNSGLNIKDTGASKWSWGRDGDLRDIWRRAVAGTPEEAGKPSGTKGRLLTAHGPKIEAHSLDDITRQINLLGRYLHDQGGIRVAIYLPNSIELLATLFACCFYPNLIPILIPFGVKEDELVSMLRRSAADTVVTAPGAFPFNVVVESYPALRQLVWVADEGNRHMDWNEVPQGMGGSVNVATWQDIVQEAPVAAGTELPPAAGQQEAQDIIIFWQGKPGSVDEMVRFSQNNLVSAVAAQLAAVPAAQRLGPSDLFLPADSLTNVYTLALTLTALYSNASLALTSVAGKSADLILATQGVAPTVVVASPETLLNVHQESSRKLSSVPAKLSHWLRTRSLVENGVMPTSSATSGYHPAVGTSPKKLRLVYTAERARAGSPALSSQVLSDLRVCLGARVVYALTAAEVAGAVAQTGYYDYRLQPETGSYSHFGAPVTSTEVILRDTPDLKSTDEQYQGEIVVRGPSVVGNEAALGVNGKILEDNTLAYV</sequence>